<organism evidence="1 2">
    <name type="scientific">Haematococcus lacustris</name>
    <name type="common">Green alga</name>
    <name type="synonym">Haematococcus pluvialis</name>
    <dbReference type="NCBI Taxonomy" id="44745"/>
    <lineage>
        <taxon>Eukaryota</taxon>
        <taxon>Viridiplantae</taxon>
        <taxon>Chlorophyta</taxon>
        <taxon>core chlorophytes</taxon>
        <taxon>Chlorophyceae</taxon>
        <taxon>CS clade</taxon>
        <taxon>Chlamydomonadales</taxon>
        <taxon>Haematococcaceae</taxon>
        <taxon>Haematococcus</taxon>
    </lineage>
</organism>
<sequence length="73" mass="7923">MSCISQGWGSLAVLRALTALRSKPLLTPKRSPNQEGVQLVVSSPSVRYANHLTTIQIKNTSDNTVKATRETNS</sequence>
<protein>
    <submittedName>
        <fullName evidence="1">Uncharacterized protein</fullName>
    </submittedName>
</protein>
<evidence type="ECO:0000313" key="2">
    <source>
        <dbReference type="Proteomes" id="UP000485058"/>
    </source>
</evidence>
<feature type="non-terminal residue" evidence="1">
    <location>
        <position position="1"/>
    </location>
</feature>
<dbReference type="Proteomes" id="UP000485058">
    <property type="component" value="Unassembled WGS sequence"/>
</dbReference>
<comment type="caution">
    <text evidence="1">The sequence shown here is derived from an EMBL/GenBank/DDBJ whole genome shotgun (WGS) entry which is preliminary data.</text>
</comment>
<proteinExistence type="predicted"/>
<keyword evidence="2" id="KW-1185">Reference proteome</keyword>
<dbReference type="AlphaFoldDB" id="A0A699ZT60"/>
<evidence type="ECO:0000313" key="1">
    <source>
        <dbReference type="EMBL" id="GFH21508.1"/>
    </source>
</evidence>
<reference evidence="1 2" key="1">
    <citation type="submission" date="2020-02" db="EMBL/GenBank/DDBJ databases">
        <title>Draft genome sequence of Haematococcus lacustris strain NIES-144.</title>
        <authorList>
            <person name="Morimoto D."/>
            <person name="Nakagawa S."/>
            <person name="Yoshida T."/>
            <person name="Sawayama S."/>
        </authorList>
    </citation>
    <scope>NUCLEOTIDE SEQUENCE [LARGE SCALE GENOMIC DNA]</scope>
    <source>
        <strain evidence="1 2">NIES-144</strain>
    </source>
</reference>
<accession>A0A699ZT60</accession>
<gene>
    <name evidence="1" type="ORF">HaLaN_18828</name>
</gene>
<dbReference type="EMBL" id="BLLF01001843">
    <property type="protein sequence ID" value="GFH21508.1"/>
    <property type="molecule type" value="Genomic_DNA"/>
</dbReference>
<name>A0A699ZT60_HAELA</name>